<dbReference type="STRING" id="1579979.WM2015_804"/>
<dbReference type="KEGG" id="wma:WM2015_804"/>
<protein>
    <submittedName>
        <fullName evidence="1">Uncharacterized protein</fullName>
    </submittedName>
</protein>
<evidence type="ECO:0000313" key="1">
    <source>
        <dbReference type="EMBL" id="AKS41185.1"/>
    </source>
</evidence>
<name>A0A0K0XU38_9GAMM</name>
<keyword evidence="2" id="KW-1185">Reference proteome</keyword>
<gene>
    <name evidence="1" type="ORF">WM2015_804</name>
</gene>
<dbReference type="Proteomes" id="UP000066624">
    <property type="component" value="Chromosome"/>
</dbReference>
<accession>A0A0K0XU38</accession>
<reference evidence="1 2" key="1">
    <citation type="submission" date="2015-07" db="EMBL/GenBank/DDBJ databases">
        <authorList>
            <person name="Noorani M."/>
        </authorList>
    </citation>
    <scope>NUCLEOTIDE SEQUENCE [LARGE SCALE GENOMIC DNA]</scope>
    <source>
        <strain evidence="1 2">KCTC 42284</strain>
    </source>
</reference>
<dbReference type="OrthoDB" id="28717at2"/>
<organism evidence="1 2">
    <name type="scientific">Wenzhouxiangella marina</name>
    <dbReference type="NCBI Taxonomy" id="1579979"/>
    <lineage>
        <taxon>Bacteria</taxon>
        <taxon>Pseudomonadati</taxon>
        <taxon>Pseudomonadota</taxon>
        <taxon>Gammaproteobacteria</taxon>
        <taxon>Chromatiales</taxon>
        <taxon>Wenzhouxiangellaceae</taxon>
        <taxon>Wenzhouxiangella</taxon>
    </lineage>
</organism>
<dbReference type="EMBL" id="CP012154">
    <property type="protein sequence ID" value="AKS41185.1"/>
    <property type="molecule type" value="Genomic_DNA"/>
</dbReference>
<dbReference type="RefSeq" id="WP_156200834.1">
    <property type="nucleotide sequence ID" value="NZ_CP012154.1"/>
</dbReference>
<sequence length="488" mass="50985">MKSLLLLPLICLMVPTWAQGASESLQGDPVPAIEVGVRTPATFDTWKQGAGGDGEMRFQVRLTNGVTAVAPTIVRTTLPEGLTFVNHSGSAWSCSAVGQALTCQYNNNLTSSSPTNNVRVRVNVAGDIPVPGDSLMRLTVEHALVPLPDPLVCESNASAGGYYVSDTGCVERLVPHRESQVFFDPASWTRSPNTFIAGSTDNSIEAAFFNQGFTPANGAITVRYRLPPGFLFDRAGPTTFWGCIPSPPGPEGQVVTCSRSGFSDNATPSTTGFFMRVDLALDTPVPGPLTLIGIVENAYQPGPADFEDCLVAEPPIGCSTYQIPTGSPPQARMEFVEISPDPDAFTPGQTGRVFIRYSNQGQATAGPLNLDIAAPPGFEFIQTIGANPAIGCTASGDPAMGQTINCSGASGVGVGQTGQLSLDFQVEWAGSLLVPVLGSIGDSTRPAPGLVACEVDPEQSGCGLGQVPILDALFCDRFESPSGGCRPL</sequence>
<dbReference type="AlphaFoldDB" id="A0A0K0XU38"/>
<evidence type="ECO:0000313" key="2">
    <source>
        <dbReference type="Proteomes" id="UP000066624"/>
    </source>
</evidence>
<proteinExistence type="predicted"/>